<reference evidence="7 8" key="1">
    <citation type="journal article" date="2008" name="Nature">
        <title>The Trichoplax genome and the nature of placozoans.</title>
        <authorList>
            <person name="Srivastava M."/>
            <person name="Begovic E."/>
            <person name="Chapman J."/>
            <person name="Putnam N.H."/>
            <person name="Hellsten U."/>
            <person name="Kawashima T."/>
            <person name="Kuo A."/>
            <person name="Mitros T."/>
            <person name="Salamov A."/>
            <person name="Carpenter M.L."/>
            <person name="Signorovitch A.Y."/>
            <person name="Moreno M.A."/>
            <person name="Kamm K."/>
            <person name="Grimwood J."/>
            <person name="Schmutz J."/>
            <person name="Shapiro H."/>
            <person name="Grigoriev I.V."/>
            <person name="Buss L.W."/>
            <person name="Schierwater B."/>
            <person name="Dellaporta S.L."/>
            <person name="Rokhsar D.S."/>
        </authorList>
    </citation>
    <scope>NUCLEOTIDE SEQUENCE [LARGE SCALE GENOMIC DNA]</scope>
    <source>
        <strain evidence="7 8">Grell-BS-1999</strain>
    </source>
</reference>
<name>B3SBM4_TRIAD</name>
<organism evidence="7 8">
    <name type="scientific">Trichoplax adhaerens</name>
    <name type="common">Trichoplax reptans</name>
    <dbReference type="NCBI Taxonomy" id="10228"/>
    <lineage>
        <taxon>Eukaryota</taxon>
        <taxon>Metazoa</taxon>
        <taxon>Placozoa</taxon>
        <taxon>Uniplacotomia</taxon>
        <taxon>Trichoplacea</taxon>
        <taxon>Trichoplacidae</taxon>
        <taxon>Trichoplax</taxon>
    </lineage>
</organism>
<dbReference type="PRINTS" id="PR00259">
    <property type="entry name" value="TMFOUR"/>
</dbReference>
<dbReference type="OrthoDB" id="2014092at2759"/>
<gene>
    <name evidence="7" type="ORF">TRIADDRAFT_61667</name>
</gene>
<evidence type="ECO:0000313" key="7">
    <source>
        <dbReference type="EMBL" id="EDV19887.1"/>
    </source>
</evidence>
<dbReference type="PANTHER" id="PTHR19282:SF456">
    <property type="entry name" value="CD63 MOLECULE"/>
    <property type="match status" value="1"/>
</dbReference>
<dbReference type="CTD" id="6758842"/>
<dbReference type="Gene3D" id="1.10.1450.10">
    <property type="entry name" value="Tetraspanin"/>
    <property type="match status" value="1"/>
</dbReference>
<dbReference type="InterPro" id="IPR008952">
    <property type="entry name" value="Tetraspanin_EC2_sf"/>
</dbReference>
<dbReference type="eggNOG" id="KOG3882">
    <property type="taxonomic scope" value="Eukaryota"/>
</dbReference>
<keyword evidence="5 6" id="KW-0472">Membrane</keyword>
<keyword evidence="3 6" id="KW-0812">Transmembrane</keyword>
<dbReference type="EMBL" id="DS985265">
    <property type="protein sequence ID" value="EDV19887.1"/>
    <property type="molecule type" value="Genomic_DNA"/>
</dbReference>
<dbReference type="GeneID" id="6758842"/>
<dbReference type="RefSeq" id="XP_002117629.1">
    <property type="nucleotide sequence ID" value="XM_002117593.1"/>
</dbReference>
<feature type="transmembrane region" description="Helical" evidence="6">
    <location>
        <begin position="12"/>
        <end position="33"/>
    </location>
</feature>
<dbReference type="PhylomeDB" id="B3SBM4"/>
<sequence>MGCGERCMLISFYIITFGFMVLGAALLGLGIYIRTNGNGLDIVVDTSWHTAAYIMIAIGVMVFLISLLGCLGAVRKSTCLLGTYLSCMIAIFIVELAGAIYAGINRTAVESTIRNKFSTEVKDSYGQPQKNAITTGIDQIQTLFQCCGIDSPFNWTNSKWSNSKPVGNYGPPVPDSCCKMEMPNCGTNPANHYNETIFTEAIYQQGCYIKIRDLISNNIAIAIAILATFGCLQIVGLLIARLLYSTLGYEYGYEI</sequence>
<keyword evidence="8" id="KW-1185">Reference proteome</keyword>
<feature type="transmembrane region" description="Helical" evidence="6">
    <location>
        <begin position="219"/>
        <end position="244"/>
    </location>
</feature>
<feature type="transmembrane region" description="Helical" evidence="6">
    <location>
        <begin position="53"/>
        <end position="74"/>
    </location>
</feature>
<comment type="similarity">
    <text evidence="2 6">Belongs to the tetraspanin (TM4SF) family.</text>
</comment>
<evidence type="ECO:0000256" key="3">
    <source>
        <dbReference type="ARBA" id="ARBA00022692"/>
    </source>
</evidence>
<dbReference type="Pfam" id="PF00335">
    <property type="entry name" value="Tetraspanin"/>
    <property type="match status" value="1"/>
</dbReference>
<dbReference type="InParanoid" id="B3SBM4"/>
<dbReference type="InterPro" id="IPR018499">
    <property type="entry name" value="Tetraspanin/Peripherin"/>
</dbReference>
<evidence type="ECO:0000256" key="2">
    <source>
        <dbReference type="ARBA" id="ARBA00006840"/>
    </source>
</evidence>
<evidence type="ECO:0000256" key="4">
    <source>
        <dbReference type="ARBA" id="ARBA00022989"/>
    </source>
</evidence>
<dbReference type="SUPFAM" id="SSF48652">
    <property type="entry name" value="Tetraspanin"/>
    <property type="match status" value="1"/>
</dbReference>
<evidence type="ECO:0000256" key="6">
    <source>
        <dbReference type="RuleBase" id="RU361218"/>
    </source>
</evidence>
<dbReference type="AlphaFoldDB" id="B3SBM4"/>
<accession>B3SBM4</accession>
<proteinExistence type="inferred from homology"/>
<dbReference type="InterPro" id="IPR000301">
    <property type="entry name" value="Tetraspanin_animals"/>
</dbReference>
<keyword evidence="4 6" id="KW-1133">Transmembrane helix</keyword>
<feature type="transmembrane region" description="Helical" evidence="6">
    <location>
        <begin position="81"/>
        <end position="104"/>
    </location>
</feature>
<evidence type="ECO:0000313" key="8">
    <source>
        <dbReference type="Proteomes" id="UP000009022"/>
    </source>
</evidence>
<dbReference type="KEGG" id="tad:TRIADDRAFT_61667"/>
<dbReference type="HOGENOM" id="CLU_055524_4_2_1"/>
<evidence type="ECO:0000256" key="5">
    <source>
        <dbReference type="ARBA" id="ARBA00023136"/>
    </source>
</evidence>
<dbReference type="Proteomes" id="UP000009022">
    <property type="component" value="Unassembled WGS sequence"/>
</dbReference>
<evidence type="ECO:0000256" key="1">
    <source>
        <dbReference type="ARBA" id="ARBA00004141"/>
    </source>
</evidence>
<comment type="subcellular location">
    <subcellularLocation>
        <location evidence="1 6">Membrane</location>
        <topology evidence="1 6">Multi-pass membrane protein</topology>
    </subcellularLocation>
</comment>
<protein>
    <recommendedName>
        <fullName evidence="6">Tetraspanin</fullName>
    </recommendedName>
</protein>
<dbReference type="GO" id="GO:0005886">
    <property type="term" value="C:plasma membrane"/>
    <property type="evidence" value="ECO:0000318"/>
    <property type="project" value="GO_Central"/>
</dbReference>
<dbReference type="PANTHER" id="PTHR19282">
    <property type="entry name" value="TETRASPANIN"/>
    <property type="match status" value="1"/>
</dbReference>
<dbReference type="PIRSF" id="PIRSF002419">
    <property type="entry name" value="Tetraspanin"/>
    <property type="match status" value="1"/>
</dbReference>